<dbReference type="SUPFAM" id="SSF55785">
    <property type="entry name" value="PYP-like sensor domain (PAS domain)"/>
    <property type="match status" value="2"/>
</dbReference>
<accession>A0A4Z1R5U0</accession>
<dbReference type="CDD" id="cd01948">
    <property type="entry name" value="EAL"/>
    <property type="match status" value="1"/>
</dbReference>
<dbReference type="Gene3D" id="3.20.20.450">
    <property type="entry name" value="EAL domain"/>
    <property type="match status" value="1"/>
</dbReference>
<feature type="transmembrane region" description="Helical" evidence="1">
    <location>
        <begin position="33"/>
        <end position="53"/>
    </location>
</feature>
<feature type="domain" description="GGDEF" evidence="5">
    <location>
        <begin position="615"/>
        <end position="747"/>
    </location>
</feature>
<keyword evidence="1" id="KW-0812">Transmembrane</keyword>
<dbReference type="CDD" id="cd12915">
    <property type="entry name" value="PDC2_DGC_like"/>
    <property type="match status" value="1"/>
</dbReference>
<dbReference type="InterPro" id="IPR000014">
    <property type="entry name" value="PAS"/>
</dbReference>
<dbReference type="Proteomes" id="UP000298681">
    <property type="component" value="Unassembled WGS sequence"/>
</dbReference>
<dbReference type="SMART" id="SM00267">
    <property type="entry name" value="GGDEF"/>
    <property type="match status" value="1"/>
</dbReference>
<dbReference type="InterPro" id="IPR043128">
    <property type="entry name" value="Rev_trsase/Diguanyl_cyclase"/>
</dbReference>
<feature type="transmembrane region" description="Helical" evidence="1">
    <location>
        <begin position="284"/>
        <end position="310"/>
    </location>
</feature>
<dbReference type="AlphaFoldDB" id="A0A4Z1R5U0"/>
<dbReference type="SMART" id="SM00052">
    <property type="entry name" value="EAL"/>
    <property type="match status" value="1"/>
</dbReference>
<dbReference type="PANTHER" id="PTHR44757">
    <property type="entry name" value="DIGUANYLATE CYCLASE DGCP"/>
    <property type="match status" value="1"/>
</dbReference>
<dbReference type="InterPro" id="IPR001610">
    <property type="entry name" value="PAC"/>
</dbReference>
<feature type="transmembrane region" description="Helical" evidence="1">
    <location>
        <begin position="259"/>
        <end position="278"/>
    </location>
</feature>
<evidence type="ECO:0000259" key="2">
    <source>
        <dbReference type="PROSITE" id="PS50112"/>
    </source>
</evidence>
<dbReference type="SMART" id="SM00086">
    <property type="entry name" value="PAC"/>
    <property type="match status" value="2"/>
</dbReference>
<sequence length="1008" mass="109696">MEQGTSGTRADTGLPMVADRAGMGAADRRHRRALRVGATILTCVAVVAAAVGWNDYRVRRAAGERYVLALADGHAREIGLAFDSLARGMRSVSSSVAFLESGGFADEEAITREALAAFLDRHPHARSVQVVERAGLPAFVDPAVPAMRLQLGPLVREGGRDWELGIAMRIHPAPGSDAPRWLAGRLGLEFFDGILADHEVGEHGVATILTRDALLVARSDTGTRHTGLNAAQSPVFSRLKVAPRSVVDARSRLDGRDRVVAFTAVGGLPLVATVGMTPRALYGGWWTFVAVLAAGFISLLLAWLAGLRFLQVAARRERRMRRSIEASEEAVGHLRERVRDVEAQYRFLYDQHPLPACVFDRETLAILEANEAAVHEYGYSRDEFLALNAAELLAEGRLEDVREEVQAYPRAYGHRIWLHRRRDGSHFHALIFASDLLSFRDRPARLVIAMDVSDRVRAEADLRLLRRAVAASEEGLFVLDVAPDRLVYANAAFNRLTGTGVTGEGLEIDPSTTEVVDARATAALREAIRRGEEAAAEVHDQRDPDDPRWLEVRMGPVPDAAGVVTHYVGLVADITARRRDAEERAFRASHDALTGLANRDCLIEAIDRAVTEHDGVVATCFLDLDRFQLVNDSLGHGVGDELLVASARRLEAAAGAGSMVARLGGDEFGVLLRCPDEAALSAQVEALRAAVAEACTVRGVALHVTPSIGYARHPVDGEDGQALLRAASQAGAQAKRLGRNRSVAYRAAFDPRAGERLELIQDLHRALQQDEFELAFQLQFDHRRQPRGMEALVRWRHPERGLLGPGAFMEACEESGLVLRLGRWVLGEAARRWCQLDERGWGGLRMGVNVSALQFQEGLVADVGGAVRRCGLPPGRLELELTESVLLASPVEARTVMQELSTQGVSLAIDDFGTGYSSLAYLKELPLQRLKLDQSFVRDLGRDPGNEAISEAILGMARSLGLAVTAEGVETEAQFSWLHARGCGEFQGYLLARPEPFDAVLARLGAPG</sequence>
<dbReference type="SUPFAM" id="SSF141868">
    <property type="entry name" value="EAL domain-like"/>
    <property type="match status" value="1"/>
</dbReference>
<dbReference type="Gene3D" id="3.30.450.20">
    <property type="entry name" value="PAS domain"/>
    <property type="match status" value="3"/>
</dbReference>
<evidence type="ECO:0000313" key="6">
    <source>
        <dbReference type="EMBL" id="TKS55014.1"/>
    </source>
</evidence>
<dbReference type="PROSITE" id="PS50883">
    <property type="entry name" value="EAL"/>
    <property type="match status" value="1"/>
</dbReference>
<dbReference type="PROSITE" id="PS50112">
    <property type="entry name" value="PAS"/>
    <property type="match status" value="1"/>
</dbReference>
<dbReference type="InterPro" id="IPR000700">
    <property type="entry name" value="PAS-assoc_C"/>
</dbReference>
<dbReference type="SUPFAM" id="SSF55073">
    <property type="entry name" value="Nucleotide cyclase"/>
    <property type="match status" value="1"/>
</dbReference>
<keyword evidence="1" id="KW-1133">Transmembrane helix</keyword>
<dbReference type="Gene3D" id="3.30.70.270">
    <property type="match status" value="1"/>
</dbReference>
<dbReference type="Pfam" id="PF13426">
    <property type="entry name" value="PAS_9"/>
    <property type="match status" value="2"/>
</dbReference>
<protein>
    <submittedName>
        <fullName evidence="6">EAL domain-containing protein</fullName>
    </submittedName>
</protein>
<feature type="domain" description="PAS" evidence="2">
    <location>
        <begin position="461"/>
        <end position="498"/>
    </location>
</feature>
<name>A0A4Z1R5U0_9GAMM</name>
<dbReference type="InterPro" id="IPR029787">
    <property type="entry name" value="Nucleotide_cyclase"/>
</dbReference>
<proteinExistence type="predicted"/>
<dbReference type="InterPro" id="IPR035919">
    <property type="entry name" value="EAL_sf"/>
</dbReference>
<evidence type="ECO:0000256" key="1">
    <source>
        <dbReference type="SAM" id="Phobius"/>
    </source>
</evidence>
<dbReference type="Pfam" id="PF00563">
    <property type="entry name" value="EAL"/>
    <property type="match status" value="1"/>
</dbReference>
<keyword evidence="1" id="KW-0472">Membrane</keyword>
<dbReference type="NCBIfam" id="TIGR00254">
    <property type="entry name" value="GGDEF"/>
    <property type="match status" value="1"/>
</dbReference>
<dbReference type="EMBL" id="SPUH01000001">
    <property type="protein sequence ID" value="TKS55014.1"/>
    <property type="molecule type" value="Genomic_DNA"/>
</dbReference>
<feature type="domain" description="PAC" evidence="3">
    <location>
        <begin position="534"/>
        <end position="586"/>
    </location>
</feature>
<dbReference type="Pfam" id="PF00990">
    <property type="entry name" value="GGDEF"/>
    <property type="match status" value="1"/>
</dbReference>
<evidence type="ECO:0000259" key="4">
    <source>
        <dbReference type="PROSITE" id="PS50883"/>
    </source>
</evidence>
<comment type="caution">
    <text evidence="6">The sequence shown here is derived from an EMBL/GenBank/DDBJ whole genome shotgun (WGS) entry which is preliminary data.</text>
</comment>
<organism evidence="6 7">
    <name type="scientific">Luteimonas yindakuii</name>
    <dbReference type="NCBI Taxonomy" id="2565782"/>
    <lineage>
        <taxon>Bacteria</taxon>
        <taxon>Pseudomonadati</taxon>
        <taxon>Pseudomonadota</taxon>
        <taxon>Gammaproteobacteria</taxon>
        <taxon>Lysobacterales</taxon>
        <taxon>Lysobacteraceae</taxon>
        <taxon>Luteimonas</taxon>
    </lineage>
</organism>
<dbReference type="CDD" id="cd01949">
    <property type="entry name" value="GGDEF"/>
    <property type="match status" value="1"/>
</dbReference>
<dbReference type="PROSITE" id="PS50113">
    <property type="entry name" value="PAC"/>
    <property type="match status" value="1"/>
</dbReference>
<dbReference type="PROSITE" id="PS50887">
    <property type="entry name" value="GGDEF"/>
    <property type="match status" value="1"/>
</dbReference>
<feature type="domain" description="EAL" evidence="4">
    <location>
        <begin position="756"/>
        <end position="1008"/>
    </location>
</feature>
<gene>
    <name evidence="6" type="ORF">E4582_09730</name>
</gene>
<dbReference type="SMART" id="SM00091">
    <property type="entry name" value="PAS"/>
    <property type="match status" value="2"/>
</dbReference>
<keyword evidence="7" id="KW-1185">Reference proteome</keyword>
<evidence type="ECO:0000259" key="3">
    <source>
        <dbReference type="PROSITE" id="PS50113"/>
    </source>
</evidence>
<evidence type="ECO:0000259" key="5">
    <source>
        <dbReference type="PROSITE" id="PS50887"/>
    </source>
</evidence>
<dbReference type="NCBIfam" id="TIGR00229">
    <property type="entry name" value="sensory_box"/>
    <property type="match status" value="2"/>
</dbReference>
<dbReference type="InterPro" id="IPR035965">
    <property type="entry name" value="PAS-like_dom_sf"/>
</dbReference>
<dbReference type="InterPro" id="IPR000160">
    <property type="entry name" value="GGDEF_dom"/>
</dbReference>
<dbReference type="InterPro" id="IPR052155">
    <property type="entry name" value="Biofilm_reg_signaling"/>
</dbReference>
<evidence type="ECO:0000313" key="7">
    <source>
        <dbReference type="Proteomes" id="UP000298681"/>
    </source>
</evidence>
<dbReference type="InterPro" id="IPR001633">
    <property type="entry name" value="EAL_dom"/>
</dbReference>
<reference evidence="6 7" key="1">
    <citation type="submission" date="2019-01" db="EMBL/GenBank/DDBJ databases">
        <authorList>
            <person name="Zhang S."/>
        </authorList>
    </citation>
    <scope>NUCLEOTIDE SEQUENCE [LARGE SCALE GENOMIC DNA]</scope>
    <source>
        <strain evidence="6 7">1626</strain>
    </source>
</reference>
<dbReference type="PANTHER" id="PTHR44757:SF2">
    <property type="entry name" value="BIOFILM ARCHITECTURE MAINTENANCE PROTEIN MBAA"/>
    <property type="match status" value="1"/>
</dbReference>